<accession>A0A0M0LBY1</accession>
<comment type="caution">
    <text evidence="2">The sequence shown here is derived from an EMBL/GenBank/DDBJ whole genome shotgun (WGS) entry which is preliminary data.</text>
</comment>
<evidence type="ECO:0000313" key="2">
    <source>
        <dbReference type="EMBL" id="KOO48193.1"/>
    </source>
</evidence>
<keyword evidence="1" id="KW-0472">Membrane</keyword>
<feature type="transmembrane region" description="Helical" evidence="1">
    <location>
        <begin position="51"/>
        <end position="71"/>
    </location>
</feature>
<keyword evidence="3" id="KW-1185">Reference proteome</keyword>
<organism evidence="2 3">
    <name type="scientific">Priestia koreensis</name>
    <dbReference type="NCBI Taxonomy" id="284581"/>
    <lineage>
        <taxon>Bacteria</taxon>
        <taxon>Bacillati</taxon>
        <taxon>Bacillota</taxon>
        <taxon>Bacilli</taxon>
        <taxon>Bacillales</taxon>
        <taxon>Bacillaceae</taxon>
        <taxon>Priestia</taxon>
    </lineage>
</organism>
<keyword evidence="1" id="KW-0812">Transmembrane</keyword>
<name>A0A0M0LBY1_9BACI</name>
<reference evidence="3" key="1">
    <citation type="submission" date="2015-08" db="EMBL/GenBank/DDBJ databases">
        <title>Fjat-14210 dsm16467.</title>
        <authorList>
            <person name="Liu B."/>
            <person name="Wang J."/>
            <person name="Zhu Y."/>
            <person name="Liu G."/>
            <person name="Chen Q."/>
            <person name="Chen Z."/>
            <person name="Lan J."/>
            <person name="Che J."/>
            <person name="Ge C."/>
            <person name="Shi H."/>
            <person name="Pan Z."/>
            <person name="Liu X."/>
        </authorList>
    </citation>
    <scope>NUCLEOTIDE SEQUENCE [LARGE SCALE GENOMIC DNA]</scope>
    <source>
        <strain evidence="3">DSM 16467</strain>
    </source>
</reference>
<dbReference type="Proteomes" id="UP000037558">
    <property type="component" value="Unassembled WGS sequence"/>
</dbReference>
<gene>
    <name evidence="2" type="ORF">AMD01_05045</name>
</gene>
<dbReference type="AlphaFoldDB" id="A0A0M0LBY1"/>
<keyword evidence="1" id="KW-1133">Transmembrane helix</keyword>
<evidence type="ECO:0000256" key="1">
    <source>
        <dbReference type="SAM" id="Phobius"/>
    </source>
</evidence>
<sequence length="114" mass="11756">MMILVMAQPTTSLATGADESKKAWEKAGVTTSNIDSKDSGVFKDLTKMTGFIMAIGAFWIIACIIFAGLKLSAAQGGNSQARTAGFIGLGMAFIGGFVVMKAYDIAGYVAGFGG</sequence>
<dbReference type="EMBL" id="LILC01000006">
    <property type="protein sequence ID" value="KOO48193.1"/>
    <property type="molecule type" value="Genomic_DNA"/>
</dbReference>
<protein>
    <submittedName>
        <fullName evidence="2">Uncharacterized protein</fullName>
    </submittedName>
</protein>
<dbReference type="STRING" id="284581.AMD01_05045"/>
<dbReference type="Pfam" id="PF18895">
    <property type="entry name" value="T4SS_pilin"/>
    <property type="match status" value="1"/>
</dbReference>
<dbReference type="PATRIC" id="fig|284581.3.peg.1394"/>
<proteinExistence type="predicted"/>
<feature type="transmembrane region" description="Helical" evidence="1">
    <location>
        <begin position="83"/>
        <end position="103"/>
    </location>
</feature>
<evidence type="ECO:0000313" key="3">
    <source>
        <dbReference type="Proteomes" id="UP000037558"/>
    </source>
</evidence>
<dbReference type="InterPro" id="IPR043993">
    <property type="entry name" value="T4SS_pilin"/>
</dbReference>